<dbReference type="CDD" id="cd01347">
    <property type="entry name" value="ligand_gated_channel"/>
    <property type="match status" value="1"/>
</dbReference>
<evidence type="ECO:0000259" key="13">
    <source>
        <dbReference type="SMART" id="SM00965"/>
    </source>
</evidence>
<dbReference type="Pfam" id="PF00593">
    <property type="entry name" value="TonB_dep_Rec_b-barrel"/>
    <property type="match status" value="1"/>
</dbReference>
<evidence type="ECO:0000256" key="10">
    <source>
        <dbReference type="ARBA" id="ARBA00023237"/>
    </source>
</evidence>
<keyword evidence="9 11" id="KW-0472">Membrane</keyword>
<dbReference type="InterPro" id="IPR039426">
    <property type="entry name" value="TonB-dep_rcpt-like"/>
</dbReference>
<evidence type="ECO:0000256" key="4">
    <source>
        <dbReference type="ARBA" id="ARBA00022496"/>
    </source>
</evidence>
<keyword evidence="4" id="KW-0410">Iron transport</keyword>
<dbReference type="Gene3D" id="3.55.50.30">
    <property type="match status" value="1"/>
</dbReference>
<dbReference type="EMBL" id="JBDIVE010000004">
    <property type="protein sequence ID" value="MEN3068646.1"/>
    <property type="molecule type" value="Genomic_DNA"/>
</dbReference>
<dbReference type="Pfam" id="PF07660">
    <property type="entry name" value="STN"/>
    <property type="match status" value="1"/>
</dbReference>
<dbReference type="Gene3D" id="2.40.170.20">
    <property type="entry name" value="TonB-dependent receptor, beta-barrel domain"/>
    <property type="match status" value="1"/>
</dbReference>
<evidence type="ECO:0000256" key="3">
    <source>
        <dbReference type="ARBA" id="ARBA00022452"/>
    </source>
</evidence>
<dbReference type="PROSITE" id="PS52016">
    <property type="entry name" value="TONB_DEPENDENT_REC_3"/>
    <property type="match status" value="1"/>
</dbReference>
<keyword evidence="5 11" id="KW-0812">Transmembrane</keyword>
<dbReference type="SMART" id="SM00965">
    <property type="entry name" value="STN"/>
    <property type="match status" value="1"/>
</dbReference>
<evidence type="ECO:0000313" key="14">
    <source>
        <dbReference type="EMBL" id="MEN3068646.1"/>
    </source>
</evidence>
<dbReference type="InterPro" id="IPR036942">
    <property type="entry name" value="Beta-barrel_TonB_sf"/>
</dbReference>
<protein>
    <submittedName>
        <fullName evidence="14">TonB-dependent receptor</fullName>
    </submittedName>
</protein>
<evidence type="ECO:0000256" key="12">
    <source>
        <dbReference type="RuleBase" id="RU003357"/>
    </source>
</evidence>
<evidence type="ECO:0000256" key="9">
    <source>
        <dbReference type="ARBA" id="ARBA00023136"/>
    </source>
</evidence>
<dbReference type="InterPro" id="IPR000531">
    <property type="entry name" value="Beta-barrel_TonB"/>
</dbReference>
<evidence type="ECO:0000256" key="8">
    <source>
        <dbReference type="ARBA" id="ARBA00023077"/>
    </source>
</evidence>
<keyword evidence="7" id="KW-0406">Ion transport</keyword>
<evidence type="ECO:0000256" key="2">
    <source>
        <dbReference type="ARBA" id="ARBA00022448"/>
    </source>
</evidence>
<evidence type="ECO:0000256" key="6">
    <source>
        <dbReference type="ARBA" id="ARBA00023004"/>
    </source>
</evidence>
<keyword evidence="14" id="KW-0675">Receptor</keyword>
<keyword evidence="15" id="KW-1185">Reference proteome</keyword>
<comment type="caution">
    <text evidence="14">The sequence shown here is derived from an EMBL/GenBank/DDBJ whole genome shotgun (WGS) entry which is preliminary data.</text>
</comment>
<keyword evidence="2 11" id="KW-0813">Transport</keyword>
<keyword evidence="3 11" id="KW-1134">Transmembrane beta strand</keyword>
<organism evidence="14 15">
    <name type="scientific">Uliginosibacterium sediminicola</name>
    <dbReference type="NCBI Taxonomy" id="2024550"/>
    <lineage>
        <taxon>Bacteria</taxon>
        <taxon>Pseudomonadati</taxon>
        <taxon>Pseudomonadota</taxon>
        <taxon>Betaproteobacteria</taxon>
        <taxon>Rhodocyclales</taxon>
        <taxon>Zoogloeaceae</taxon>
        <taxon>Uliginosibacterium</taxon>
    </lineage>
</organism>
<evidence type="ECO:0000256" key="5">
    <source>
        <dbReference type="ARBA" id="ARBA00022692"/>
    </source>
</evidence>
<dbReference type="PANTHER" id="PTHR32552">
    <property type="entry name" value="FERRICHROME IRON RECEPTOR-RELATED"/>
    <property type="match status" value="1"/>
</dbReference>
<dbReference type="PANTHER" id="PTHR32552:SF81">
    <property type="entry name" value="TONB-DEPENDENT OUTER MEMBRANE RECEPTOR"/>
    <property type="match status" value="1"/>
</dbReference>
<dbReference type="RefSeq" id="WP_345919418.1">
    <property type="nucleotide sequence ID" value="NZ_JBDIVE010000004.1"/>
</dbReference>
<dbReference type="InterPro" id="IPR012910">
    <property type="entry name" value="Plug_dom"/>
</dbReference>
<accession>A0ABU9YXY0</accession>
<evidence type="ECO:0000256" key="7">
    <source>
        <dbReference type="ARBA" id="ARBA00023065"/>
    </source>
</evidence>
<dbReference type="Proteomes" id="UP001410394">
    <property type="component" value="Unassembled WGS sequence"/>
</dbReference>
<reference evidence="14 15" key="1">
    <citation type="journal article" date="2018" name="Int. J. Syst. Evol. Microbiol.">
        <title>Uliginosibacterium sediminicola sp. nov., isolated from freshwater sediment.</title>
        <authorList>
            <person name="Hwang W.M."/>
            <person name="Kim S.M."/>
            <person name="Kang K."/>
            <person name="Ahn T.Y."/>
        </authorList>
    </citation>
    <scope>NUCLEOTIDE SEQUENCE [LARGE SCALE GENOMIC DNA]</scope>
    <source>
        <strain evidence="14 15">M1-21</strain>
    </source>
</reference>
<feature type="domain" description="Secretin/TonB short N-terminal" evidence="13">
    <location>
        <begin position="59"/>
        <end position="109"/>
    </location>
</feature>
<comment type="similarity">
    <text evidence="11 12">Belongs to the TonB-dependent receptor family.</text>
</comment>
<comment type="subcellular location">
    <subcellularLocation>
        <location evidence="1 11">Cell outer membrane</location>
        <topology evidence="1 11">Multi-pass membrane protein</topology>
    </subcellularLocation>
</comment>
<keyword evidence="6" id="KW-0408">Iron</keyword>
<evidence type="ECO:0000256" key="11">
    <source>
        <dbReference type="PROSITE-ProRule" id="PRU01360"/>
    </source>
</evidence>
<sequence>MKKHVPGHPLKRLPALLLITGLLVLPALGQAAEAARQSYQLPTGPLANVLQSISAQSGVAINYDPKLIGALKAPELKGSLTVAEALQRALQGSGLEAVPAGNGFAIRSSAAADTQQLAAVTVQGVRRQAETPQRPVTSITRKSGTELEEQHVEDLQDLQYIVPGLFIQSTDSEDTQLTIRGLGDGGGQTSGESNIGMPSSVAVFVDGIYYPRPGVIRALTDIDYVDVYKGPSGTVFGANATGGAIDIHTKGPSFTPETKGSVSYASRNTTKESASITGPLNDTVAYRFNIQHSRSDGAVKNLADQNWIGGNERIGLRNQLLIKPNNKFDLKLNAYYSYEEATTARVYQSVAAGNSVITNAKKYGYTFAAGGRETVLDDVISTRSEQGGASAEATYRFDNGYKFRSLSSFSQYHYSQHLADELAIYNYTGGYNVADNEVAQDFRLESSRGKWFDFLAGVSYTRQKQNTEAHTIYGPNAISGSNANLHIIRFGTLHEEASSIYGRGTLHITDKADFQLGVRETYNERLGKFQRLNKASINTEVREYKVLPSATSSLTYSFTPDWKAYVSYGYGQKAGGINVSSGAAKAAGYNTLLLQPETTRSTEIGFHGAIIPQRLLLSAAVFRTNVVNFQTQAYDVDTQTSYLMNAGNYRSQGIEAGLNFKPIDRLSIGLTGIINDARYTSYPTALCPDEVKTTTGYCDLTGHRVFNAPKRVFTLSSRYSWKQDGFDPYVSGNYSYRSWTYNTVSDSEADRLTGYGLASFSTGVKFKTQQGQWDASLWVTNAFNKLYYTRLIGSGGVTGYVGDPRTVGITLKFSDL</sequence>
<dbReference type="InterPro" id="IPR011662">
    <property type="entry name" value="Secretin/TonB_short_N"/>
</dbReference>
<name>A0ABU9YXY0_9RHOO</name>
<proteinExistence type="inferred from homology"/>
<dbReference type="SUPFAM" id="SSF56935">
    <property type="entry name" value="Porins"/>
    <property type="match status" value="1"/>
</dbReference>
<keyword evidence="8 12" id="KW-0798">TonB box</keyword>
<evidence type="ECO:0000313" key="15">
    <source>
        <dbReference type="Proteomes" id="UP001410394"/>
    </source>
</evidence>
<gene>
    <name evidence="14" type="ORF">ABDB84_09165</name>
</gene>
<keyword evidence="10 11" id="KW-0998">Cell outer membrane</keyword>
<dbReference type="Pfam" id="PF07715">
    <property type="entry name" value="Plug"/>
    <property type="match status" value="1"/>
</dbReference>
<evidence type="ECO:0000256" key="1">
    <source>
        <dbReference type="ARBA" id="ARBA00004571"/>
    </source>
</evidence>